<dbReference type="InterPro" id="IPR039420">
    <property type="entry name" value="WalR-like"/>
</dbReference>
<dbReference type="RefSeq" id="WP_089422871.1">
    <property type="nucleotide sequence ID" value="NZ_CP022417.1"/>
</dbReference>
<keyword evidence="1 3" id="KW-0238">DNA-binding</keyword>
<dbReference type="EMBL" id="CP022417">
    <property type="protein sequence ID" value="ASM74855.1"/>
    <property type="molecule type" value="Genomic_DNA"/>
</dbReference>
<feature type="modified residue" description="4-aspartylphosphate" evidence="2">
    <location>
        <position position="51"/>
    </location>
</feature>
<dbReference type="GO" id="GO:0032993">
    <property type="term" value="C:protein-DNA complex"/>
    <property type="evidence" value="ECO:0007669"/>
    <property type="project" value="TreeGrafter"/>
</dbReference>
<dbReference type="SMART" id="SM00862">
    <property type="entry name" value="Trans_reg_C"/>
    <property type="match status" value="1"/>
</dbReference>
<keyword evidence="6" id="KW-0614">Plasmid</keyword>
<dbReference type="GO" id="GO:0000156">
    <property type="term" value="F:phosphorelay response regulator activity"/>
    <property type="evidence" value="ECO:0007669"/>
    <property type="project" value="TreeGrafter"/>
</dbReference>
<gene>
    <name evidence="6" type="primary">rssB</name>
    <name evidence="6" type="ORF">SULPSESMR1_03928</name>
</gene>
<dbReference type="InterPro" id="IPR011006">
    <property type="entry name" value="CheY-like_superfamily"/>
</dbReference>
<dbReference type="SUPFAM" id="SSF52172">
    <property type="entry name" value="CheY-like"/>
    <property type="match status" value="1"/>
</dbReference>
<accession>A0A221K799</accession>
<dbReference type="GO" id="GO:0006355">
    <property type="term" value="P:regulation of DNA-templated transcription"/>
    <property type="evidence" value="ECO:0007669"/>
    <property type="project" value="InterPro"/>
</dbReference>
<protein>
    <submittedName>
        <fullName evidence="6">Swarming motility regulation protein RssB</fullName>
    </submittedName>
</protein>
<dbReference type="PROSITE" id="PS50110">
    <property type="entry name" value="RESPONSE_REGULATORY"/>
    <property type="match status" value="1"/>
</dbReference>
<dbReference type="Gene3D" id="1.10.10.10">
    <property type="entry name" value="Winged helix-like DNA-binding domain superfamily/Winged helix DNA-binding domain"/>
    <property type="match status" value="1"/>
</dbReference>
<dbReference type="Gene3D" id="3.40.50.2300">
    <property type="match status" value="1"/>
</dbReference>
<organism evidence="6 7">
    <name type="scientific">Pseudosulfitobacter pseudonitzschiae</name>
    <dbReference type="NCBI Taxonomy" id="1402135"/>
    <lineage>
        <taxon>Bacteria</taxon>
        <taxon>Pseudomonadati</taxon>
        <taxon>Pseudomonadota</taxon>
        <taxon>Alphaproteobacteria</taxon>
        <taxon>Rhodobacterales</taxon>
        <taxon>Roseobacteraceae</taxon>
        <taxon>Pseudosulfitobacter</taxon>
    </lineage>
</organism>
<evidence type="ECO:0000259" key="5">
    <source>
        <dbReference type="PROSITE" id="PS51755"/>
    </source>
</evidence>
<dbReference type="SMART" id="SM00448">
    <property type="entry name" value="REC"/>
    <property type="match status" value="1"/>
</dbReference>
<geneLocation type="plasmid" evidence="6 7">
    <name>pSMR1-2</name>
</geneLocation>
<dbReference type="GO" id="GO:0000976">
    <property type="term" value="F:transcription cis-regulatory region binding"/>
    <property type="evidence" value="ECO:0007669"/>
    <property type="project" value="TreeGrafter"/>
</dbReference>
<evidence type="ECO:0000256" key="1">
    <source>
        <dbReference type="ARBA" id="ARBA00023125"/>
    </source>
</evidence>
<feature type="domain" description="OmpR/PhoB-type" evidence="5">
    <location>
        <begin position="123"/>
        <end position="219"/>
    </location>
</feature>
<dbReference type="AlphaFoldDB" id="A0A221K799"/>
<name>A0A221K799_9RHOB</name>
<dbReference type="KEGG" id="spse:SULPSESMR1_03928"/>
<evidence type="ECO:0000313" key="6">
    <source>
        <dbReference type="EMBL" id="ASM74855.1"/>
    </source>
</evidence>
<feature type="DNA-binding region" description="OmpR/PhoB-type" evidence="3">
    <location>
        <begin position="123"/>
        <end position="219"/>
    </location>
</feature>
<dbReference type="InterPro" id="IPR036388">
    <property type="entry name" value="WH-like_DNA-bd_sf"/>
</dbReference>
<sequence>MRYLLVEDNTELAEAVLKRLALDGHAIDHAPTLADAEDCLAAASYDLILLDVMLPDGDGREFLARSRAHLETPVIVLTARSQVSDRVGALDQGADDYITKPFDFSELEARCRAVLRRRGGMARNEITLGPLSFDLLRGTLRRGDDILELRSREIRLLEVFARHPGQILSKSHLMDRLFTYDTTVTENAIEVYVGRLRRRTADIGLRIETVRGHGYRIETGGND</sequence>
<evidence type="ECO:0000256" key="2">
    <source>
        <dbReference type="PROSITE-ProRule" id="PRU00169"/>
    </source>
</evidence>
<dbReference type="PROSITE" id="PS51755">
    <property type="entry name" value="OMPR_PHOB"/>
    <property type="match status" value="1"/>
</dbReference>
<evidence type="ECO:0000313" key="7">
    <source>
        <dbReference type="Proteomes" id="UP000199754"/>
    </source>
</evidence>
<dbReference type="GO" id="GO:0005829">
    <property type="term" value="C:cytosol"/>
    <property type="evidence" value="ECO:0007669"/>
    <property type="project" value="TreeGrafter"/>
</dbReference>
<dbReference type="Pfam" id="PF00486">
    <property type="entry name" value="Trans_reg_C"/>
    <property type="match status" value="1"/>
</dbReference>
<dbReference type="Pfam" id="PF00072">
    <property type="entry name" value="Response_reg"/>
    <property type="match status" value="1"/>
</dbReference>
<dbReference type="CDD" id="cd00383">
    <property type="entry name" value="trans_reg_C"/>
    <property type="match status" value="1"/>
</dbReference>
<dbReference type="InterPro" id="IPR001789">
    <property type="entry name" value="Sig_transdc_resp-reg_receiver"/>
</dbReference>
<dbReference type="PANTHER" id="PTHR48111">
    <property type="entry name" value="REGULATOR OF RPOS"/>
    <property type="match status" value="1"/>
</dbReference>
<evidence type="ECO:0000259" key="4">
    <source>
        <dbReference type="PROSITE" id="PS50110"/>
    </source>
</evidence>
<keyword evidence="2" id="KW-0597">Phosphoprotein</keyword>
<keyword evidence="7" id="KW-1185">Reference proteome</keyword>
<reference evidence="6 7" key="1">
    <citation type="submission" date="2017-07" db="EMBL/GenBank/DDBJ databases">
        <title>Genome Sequence of Sulfitobacter pseudonitzschiae Strain SMR1 Isolated from a culture of the Diatom Skeletonema marinoi.</title>
        <authorList>
            <person name="Topel M."/>
            <person name="Pinder M.I.M."/>
            <person name="Johansson O.N."/>
            <person name="Kourtchenko O."/>
            <person name="Godhe A."/>
            <person name="Clarke A.K."/>
        </authorList>
    </citation>
    <scope>NUCLEOTIDE SEQUENCE [LARGE SCALE GENOMIC DNA]</scope>
    <source>
        <strain evidence="6 7">SMR1</strain>
        <plasmid evidence="6 7">pSMR1-2</plasmid>
    </source>
</reference>
<feature type="domain" description="Response regulatory" evidence="4">
    <location>
        <begin position="2"/>
        <end position="115"/>
    </location>
</feature>
<dbReference type="InterPro" id="IPR001867">
    <property type="entry name" value="OmpR/PhoB-type_DNA-bd"/>
</dbReference>
<proteinExistence type="predicted"/>
<dbReference type="Proteomes" id="UP000199754">
    <property type="component" value="Plasmid pSMR1-2"/>
</dbReference>
<dbReference type="Gene3D" id="6.10.250.690">
    <property type="match status" value="1"/>
</dbReference>
<evidence type="ECO:0000256" key="3">
    <source>
        <dbReference type="PROSITE-ProRule" id="PRU01091"/>
    </source>
</evidence>
<dbReference type="OrthoDB" id="9802426at2"/>
<dbReference type="PANTHER" id="PTHR48111:SF36">
    <property type="entry name" value="TRANSCRIPTIONAL REGULATORY PROTEIN CUTR"/>
    <property type="match status" value="1"/>
</dbReference>